<dbReference type="AlphaFoldDB" id="A0A833M3F7"/>
<evidence type="ECO:0000256" key="4">
    <source>
        <dbReference type="ARBA" id="ARBA00022840"/>
    </source>
</evidence>
<dbReference type="GO" id="GO:0006400">
    <property type="term" value="P:tRNA modification"/>
    <property type="evidence" value="ECO:0007669"/>
    <property type="project" value="UniProtKB-UniRule"/>
</dbReference>
<name>A0A833M3F7_9LEPT</name>
<dbReference type="HAMAP" id="MF_01161">
    <property type="entry name" value="tRNA_Ile_lys_synt"/>
    <property type="match status" value="1"/>
</dbReference>
<dbReference type="SUPFAM" id="SSF56037">
    <property type="entry name" value="PheT/TilS domain"/>
    <property type="match status" value="1"/>
</dbReference>
<keyword evidence="2 6" id="KW-0819">tRNA processing</keyword>
<dbReference type="PANTHER" id="PTHR43033">
    <property type="entry name" value="TRNA(ILE)-LYSIDINE SYNTHASE-RELATED"/>
    <property type="match status" value="1"/>
</dbReference>
<comment type="caution">
    <text evidence="8">The sequence shown here is derived from an EMBL/GenBank/DDBJ whole genome shotgun (WGS) entry which is preliminary data.</text>
</comment>
<proteinExistence type="inferred from homology"/>
<comment type="function">
    <text evidence="6">Ligates lysine onto the cytidine present at position 34 of the AUA codon-specific tRNA(Ile) that contains the anticodon CAU, in an ATP-dependent manner. Cytidine is converted to lysidine, thus changing the amino acid specificity of the tRNA from methionine to isoleucine.</text>
</comment>
<dbReference type="GO" id="GO:0032267">
    <property type="term" value="F:tRNA(Ile)-lysidine synthase activity"/>
    <property type="evidence" value="ECO:0007669"/>
    <property type="project" value="UniProtKB-EC"/>
</dbReference>
<organism evidence="8 9">
    <name type="scientific">Leptonema illini</name>
    <dbReference type="NCBI Taxonomy" id="183"/>
    <lineage>
        <taxon>Bacteria</taxon>
        <taxon>Pseudomonadati</taxon>
        <taxon>Spirochaetota</taxon>
        <taxon>Spirochaetia</taxon>
        <taxon>Leptospirales</taxon>
        <taxon>Leptospiraceae</taxon>
        <taxon>Leptonema</taxon>
    </lineage>
</organism>
<dbReference type="NCBIfam" id="TIGR02432">
    <property type="entry name" value="lysidine_TilS_N"/>
    <property type="match status" value="1"/>
</dbReference>
<dbReference type="InterPro" id="IPR011063">
    <property type="entry name" value="TilS/TtcA_N"/>
</dbReference>
<feature type="domain" description="tRNA(Ile)-lysidine/2-thiocytidine synthase N-terminal" evidence="7">
    <location>
        <begin position="18"/>
        <end position="207"/>
    </location>
</feature>
<gene>
    <name evidence="6 8" type="primary">tilS</name>
    <name evidence="8" type="ORF">F9K24_03435</name>
</gene>
<evidence type="ECO:0000256" key="2">
    <source>
        <dbReference type="ARBA" id="ARBA00022694"/>
    </source>
</evidence>
<dbReference type="InterPro" id="IPR012795">
    <property type="entry name" value="tRNA_Ile_lys_synt_N"/>
</dbReference>
<keyword evidence="6" id="KW-0963">Cytoplasm</keyword>
<feature type="binding site" evidence="6">
    <location>
        <begin position="23"/>
        <end position="28"/>
    </location>
    <ligand>
        <name>ATP</name>
        <dbReference type="ChEBI" id="CHEBI:30616"/>
    </ligand>
</feature>
<accession>A0A833M3F7</accession>
<dbReference type="Gene3D" id="3.40.50.620">
    <property type="entry name" value="HUPs"/>
    <property type="match status" value="1"/>
</dbReference>
<dbReference type="EC" id="6.3.4.19" evidence="6"/>
<comment type="similarity">
    <text evidence="6">Belongs to the tRNA(Ile)-lysidine synthase family.</text>
</comment>
<evidence type="ECO:0000256" key="3">
    <source>
        <dbReference type="ARBA" id="ARBA00022741"/>
    </source>
</evidence>
<evidence type="ECO:0000256" key="6">
    <source>
        <dbReference type="HAMAP-Rule" id="MF_01161"/>
    </source>
</evidence>
<evidence type="ECO:0000256" key="5">
    <source>
        <dbReference type="ARBA" id="ARBA00048539"/>
    </source>
</evidence>
<sequence length="415" mass="46657">MLPGLTATDLVPDRTLVYIVGCSGGLDSAVLAHLYSELFHAGELDESPVLFHLDHGLRLSSARDARFVERLAATLGLPLYSDRIRLRVLAHRGGFNLEEAGRLARYRRMLRIGRQIGLPFVGVTAHHADDYAESVLLKMIRGATDRAFLMPSFIELPLSRKETIPLFRPLLKMTRSDLKRYAKEQGIAYREDPTNRSDEYRRNRLRHTVVPALKDEGWEPGALWRRLHAGERFGRTTLAAAPTIEHLVLPFALFEGASAGEVKHVLDRALLRLALKPVQGSADSGVLGEIMRQSLSGRLSVQTKDWILCSAGDAIWIFRSDAELLKRPACTEDEREFMIQGLRIFRYAKGERQTIAFFEPGMRTTTGKKLKEIFLREAIPLPLRSVVPLIVEHGQVVRICGAVVGVKDVRFDRQP</sequence>
<keyword evidence="4 6" id="KW-0067">ATP-binding</keyword>
<reference evidence="8 9" key="1">
    <citation type="submission" date="2019-10" db="EMBL/GenBank/DDBJ databases">
        <title>Extracellular Electron Transfer in a Candidatus Methanoperedens spp. Enrichment Culture.</title>
        <authorList>
            <person name="Berger S."/>
            <person name="Rangel Shaw D."/>
            <person name="Berben T."/>
            <person name="In 'T Zandt M."/>
            <person name="Frank J."/>
            <person name="Reimann J."/>
            <person name="Jetten M.S.M."/>
            <person name="Welte C.U."/>
        </authorList>
    </citation>
    <scope>NUCLEOTIDE SEQUENCE [LARGE SCALE GENOMIC DNA]</scope>
    <source>
        <strain evidence="8">SB12</strain>
    </source>
</reference>
<dbReference type="Pfam" id="PF01171">
    <property type="entry name" value="ATP_bind_3"/>
    <property type="match status" value="1"/>
</dbReference>
<dbReference type="Proteomes" id="UP000460298">
    <property type="component" value="Unassembled WGS sequence"/>
</dbReference>
<dbReference type="PANTHER" id="PTHR43033:SF1">
    <property type="entry name" value="TRNA(ILE)-LYSIDINE SYNTHASE-RELATED"/>
    <property type="match status" value="1"/>
</dbReference>
<dbReference type="GO" id="GO:0005524">
    <property type="term" value="F:ATP binding"/>
    <property type="evidence" value="ECO:0007669"/>
    <property type="project" value="UniProtKB-UniRule"/>
</dbReference>
<keyword evidence="3 6" id="KW-0547">Nucleotide-binding</keyword>
<dbReference type="InterPro" id="IPR014729">
    <property type="entry name" value="Rossmann-like_a/b/a_fold"/>
</dbReference>
<dbReference type="InterPro" id="IPR012094">
    <property type="entry name" value="tRNA_Ile_lys_synt"/>
</dbReference>
<evidence type="ECO:0000256" key="1">
    <source>
        <dbReference type="ARBA" id="ARBA00022598"/>
    </source>
</evidence>
<dbReference type="CDD" id="cd01992">
    <property type="entry name" value="TilS_N"/>
    <property type="match status" value="1"/>
</dbReference>
<protein>
    <recommendedName>
        <fullName evidence="6">tRNA(Ile)-lysidine synthase</fullName>
        <ecNumber evidence="6">6.3.4.19</ecNumber>
    </recommendedName>
    <alternativeName>
        <fullName evidence="6">tRNA(Ile)-2-lysyl-cytidine synthase</fullName>
    </alternativeName>
    <alternativeName>
        <fullName evidence="6">tRNA(Ile)-lysidine synthetase</fullName>
    </alternativeName>
</protein>
<dbReference type="SUPFAM" id="SSF52402">
    <property type="entry name" value="Adenine nucleotide alpha hydrolases-like"/>
    <property type="match status" value="1"/>
</dbReference>
<dbReference type="GO" id="GO:0005737">
    <property type="term" value="C:cytoplasm"/>
    <property type="evidence" value="ECO:0007669"/>
    <property type="project" value="UniProtKB-SubCell"/>
</dbReference>
<comment type="catalytic activity">
    <reaction evidence="5 6">
        <text>cytidine(34) in tRNA(Ile2) + L-lysine + ATP = lysidine(34) in tRNA(Ile2) + AMP + diphosphate + H(+)</text>
        <dbReference type="Rhea" id="RHEA:43744"/>
        <dbReference type="Rhea" id="RHEA-COMP:10625"/>
        <dbReference type="Rhea" id="RHEA-COMP:10670"/>
        <dbReference type="ChEBI" id="CHEBI:15378"/>
        <dbReference type="ChEBI" id="CHEBI:30616"/>
        <dbReference type="ChEBI" id="CHEBI:32551"/>
        <dbReference type="ChEBI" id="CHEBI:33019"/>
        <dbReference type="ChEBI" id="CHEBI:82748"/>
        <dbReference type="ChEBI" id="CHEBI:83665"/>
        <dbReference type="ChEBI" id="CHEBI:456215"/>
        <dbReference type="EC" id="6.3.4.19"/>
    </reaction>
</comment>
<evidence type="ECO:0000259" key="7">
    <source>
        <dbReference type="Pfam" id="PF01171"/>
    </source>
</evidence>
<comment type="subcellular location">
    <subcellularLocation>
        <location evidence="6">Cytoplasm</location>
    </subcellularLocation>
</comment>
<keyword evidence="1 6" id="KW-0436">Ligase</keyword>
<evidence type="ECO:0000313" key="8">
    <source>
        <dbReference type="EMBL" id="KAB2934842.1"/>
    </source>
</evidence>
<dbReference type="EMBL" id="WBUI01000002">
    <property type="protein sequence ID" value="KAB2934842.1"/>
    <property type="molecule type" value="Genomic_DNA"/>
</dbReference>
<evidence type="ECO:0000313" key="9">
    <source>
        <dbReference type="Proteomes" id="UP000460298"/>
    </source>
</evidence>
<comment type="domain">
    <text evidence="6">The N-terminal region contains the highly conserved SGGXDS motif, predicted to be a P-loop motif involved in ATP binding.</text>
</comment>